<dbReference type="EMBL" id="CP000431">
    <property type="protein sequence ID" value="ABG92533.1"/>
    <property type="molecule type" value="Genomic_DNA"/>
</dbReference>
<evidence type="ECO:0000256" key="1">
    <source>
        <dbReference type="SAM" id="MobiDB-lite"/>
    </source>
</evidence>
<feature type="region of interest" description="Disordered" evidence="1">
    <location>
        <begin position="17"/>
        <end position="48"/>
    </location>
</feature>
<organism evidence="2 3">
    <name type="scientific">Rhodococcus jostii (strain RHA1)</name>
    <dbReference type="NCBI Taxonomy" id="101510"/>
    <lineage>
        <taxon>Bacteria</taxon>
        <taxon>Bacillati</taxon>
        <taxon>Actinomycetota</taxon>
        <taxon>Actinomycetes</taxon>
        <taxon>Mycobacteriales</taxon>
        <taxon>Nocardiaceae</taxon>
        <taxon>Rhodococcus</taxon>
    </lineage>
</organism>
<evidence type="ECO:0000313" key="3">
    <source>
        <dbReference type="Proteomes" id="UP000008710"/>
    </source>
</evidence>
<reference evidence="3" key="1">
    <citation type="journal article" date="2006" name="Proc. Natl. Acad. Sci. U.S.A.">
        <title>The complete genome of Rhodococcus sp. RHA1 provides insights into a catabolic powerhouse.</title>
        <authorList>
            <person name="McLeod M.P."/>
            <person name="Warren R.L."/>
            <person name="Hsiao W.W.L."/>
            <person name="Araki N."/>
            <person name="Myhre M."/>
            <person name="Fernandes C."/>
            <person name="Miyazawa D."/>
            <person name="Wong W."/>
            <person name="Lillquist A.L."/>
            <person name="Wang D."/>
            <person name="Dosanjh M."/>
            <person name="Hara H."/>
            <person name="Petrescu A."/>
            <person name="Morin R.D."/>
            <person name="Yang G."/>
            <person name="Stott J.M."/>
            <person name="Schein J.E."/>
            <person name="Shin H."/>
            <person name="Smailus D."/>
            <person name="Siddiqui A.S."/>
            <person name="Marra M.A."/>
            <person name="Jones S.J.M."/>
            <person name="Holt R."/>
            <person name="Brinkman F.S.L."/>
            <person name="Miyauchi K."/>
            <person name="Fukuda M."/>
            <person name="Davies J.E."/>
            <person name="Mohn W.W."/>
            <person name="Eltis L.D."/>
        </authorList>
    </citation>
    <scope>NUCLEOTIDE SEQUENCE [LARGE SCALE GENOMIC DNA]</scope>
    <source>
        <strain evidence="3">RHA1</strain>
    </source>
</reference>
<evidence type="ECO:0000313" key="2">
    <source>
        <dbReference type="EMBL" id="ABG92533.1"/>
    </source>
</evidence>
<sequence length="144" mass="15561">MSDRSWLGAVVRDVGSGYPRQRDLNPPCEPQADPQISASTGTRHSDPATIRGVTLGGLTLSLLRFPDRLLRVPRQLVEVIAQSHLDEQAHTRLVYERFLIAGDRAAAYLLADENAARRADALTRHIAAVHLLSPASTSGSDTGA</sequence>
<accession>Q0SIV3</accession>
<name>Q0SIV3_RHOJR</name>
<dbReference type="KEGG" id="rha:RHA1_ro00698"/>
<gene>
    <name evidence="2" type="ordered locus">RHA1_ro00698</name>
</gene>
<dbReference type="AlphaFoldDB" id="Q0SIV3"/>
<dbReference type="HOGENOM" id="CLU_1794972_0_0_11"/>
<dbReference type="Proteomes" id="UP000008710">
    <property type="component" value="Chromosome"/>
</dbReference>
<proteinExistence type="predicted"/>
<protein>
    <submittedName>
        <fullName evidence="2">Uncharacterized protein</fullName>
    </submittedName>
</protein>